<dbReference type="InterPro" id="IPR023828">
    <property type="entry name" value="Peptidase_S8_Ser-AS"/>
</dbReference>
<dbReference type="InterPro" id="IPR022409">
    <property type="entry name" value="PKD/Chitinase_dom"/>
</dbReference>
<keyword evidence="7 10" id="KW-0720">Serine protease</keyword>
<dbReference type="FunFam" id="3.40.50.200:FF:000022">
    <property type="entry name" value="Extracellular protease"/>
    <property type="match status" value="1"/>
</dbReference>
<comment type="subcellular location">
    <subcellularLocation>
        <location evidence="1">Secreted</location>
    </subcellularLocation>
</comment>
<evidence type="ECO:0000256" key="6">
    <source>
        <dbReference type="ARBA" id="ARBA00022801"/>
    </source>
</evidence>
<dbReference type="InterPro" id="IPR036852">
    <property type="entry name" value="Peptidase_S8/S53_dom_sf"/>
</dbReference>
<organism evidence="12 13">
    <name type="scientific">Colwellia psychrerythraea</name>
    <name type="common">Vibrio psychroerythus</name>
    <dbReference type="NCBI Taxonomy" id="28229"/>
    <lineage>
        <taxon>Bacteria</taxon>
        <taxon>Pseudomonadati</taxon>
        <taxon>Pseudomonadota</taxon>
        <taxon>Gammaproteobacteria</taxon>
        <taxon>Alteromonadales</taxon>
        <taxon>Colwelliaceae</taxon>
        <taxon>Colwellia</taxon>
    </lineage>
</organism>
<dbReference type="GO" id="GO:0004252">
    <property type="term" value="F:serine-type endopeptidase activity"/>
    <property type="evidence" value="ECO:0007669"/>
    <property type="project" value="UniProtKB-UniRule"/>
</dbReference>
<dbReference type="InterPro" id="IPR050131">
    <property type="entry name" value="Peptidase_S8_subtilisin-like"/>
</dbReference>
<dbReference type="PROSITE" id="PS51892">
    <property type="entry name" value="SUBTILASE"/>
    <property type="match status" value="1"/>
</dbReference>
<dbReference type="Gene3D" id="2.60.40.10">
    <property type="entry name" value="Immunoglobulins"/>
    <property type="match status" value="2"/>
</dbReference>
<feature type="domain" description="PKD" evidence="11">
    <location>
        <begin position="579"/>
        <end position="658"/>
    </location>
</feature>
<evidence type="ECO:0000256" key="1">
    <source>
        <dbReference type="ARBA" id="ARBA00004613"/>
    </source>
</evidence>
<evidence type="ECO:0000259" key="11">
    <source>
        <dbReference type="PROSITE" id="PS50093"/>
    </source>
</evidence>
<reference evidence="13" key="1">
    <citation type="journal article" date="2017" name="Proc. Natl. Acad. Sci. U.S.A.">
        <title>Simulation of Deepwater Horizon oil plume reveals substrate specialization within a complex community of hydrocarbon degraders.</title>
        <authorList>
            <person name="Hu P."/>
            <person name="Dubinsky E.A."/>
            <person name="Probst A.J."/>
            <person name="Wang J."/>
            <person name="Sieber C.M.K."/>
            <person name="Tom L.M."/>
            <person name="Gardinali P."/>
            <person name="Banfield J.F."/>
            <person name="Atlas R.M."/>
            <person name="Andersen G.L."/>
        </authorList>
    </citation>
    <scope>NUCLEOTIDE SEQUENCE [LARGE SCALE GENOMIC DNA]</scope>
</reference>
<dbReference type="Gene3D" id="3.40.50.200">
    <property type="entry name" value="Peptidase S8/S53 domain"/>
    <property type="match status" value="1"/>
</dbReference>
<dbReference type="InterPro" id="IPR015500">
    <property type="entry name" value="Peptidase_S8_subtilisin-rel"/>
</dbReference>
<keyword evidence="6 10" id="KW-0378">Hydrolase</keyword>
<evidence type="ECO:0000256" key="10">
    <source>
        <dbReference type="PROSITE-ProRule" id="PRU01240"/>
    </source>
</evidence>
<dbReference type="InterPro" id="IPR000209">
    <property type="entry name" value="Peptidase_S8/S53_dom"/>
</dbReference>
<dbReference type="EMBL" id="MAAF01000025">
    <property type="protein sequence ID" value="OUR83836.1"/>
    <property type="molecule type" value="Genomic_DNA"/>
</dbReference>
<dbReference type="AlphaFoldDB" id="A0A1Y5EQV8"/>
<dbReference type="PRINTS" id="PR00723">
    <property type="entry name" value="SUBTILISIN"/>
</dbReference>
<keyword evidence="8" id="KW-0865">Zymogen</keyword>
<evidence type="ECO:0000256" key="9">
    <source>
        <dbReference type="PIRSR" id="PIRSR615500-1"/>
    </source>
</evidence>
<feature type="domain" description="PKD" evidence="11">
    <location>
        <begin position="509"/>
        <end position="575"/>
    </location>
</feature>
<gene>
    <name evidence="12" type="ORF">A9Q75_04220</name>
</gene>
<evidence type="ECO:0000256" key="2">
    <source>
        <dbReference type="ARBA" id="ARBA00011073"/>
    </source>
</evidence>
<dbReference type="SUPFAM" id="SSF49299">
    <property type="entry name" value="PKD domain"/>
    <property type="match status" value="1"/>
</dbReference>
<evidence type="ECO:0000256" key="3">
    <source>
        <dbReference type="ARBA" id="ARBA00022525"/>
    </source>
</evidence>
<feature type="active site" description="Charge relay system" evidence="9 10">
    <location>
        <position position="253"/>
    </location>
</feature>
<dbReference type="InterPro" id="IPR000601">
    <property type="entry name" value="PKD_dom"/>
</dbReference>
<dbReference type="SMART" id="SM00089">
    <property type="entry name" value="PKD"/>
    <property type="match status" value="2"/>
</dbReference>
<evidence type="ECO:0000313" key="12">
    <source>
        <dbReference type="EMBL" id="OUR83836.1"/>
    </source>
</evidence>
<dbReference type="Proteomes" id="UP000243053">
    <property type="component" value="Unassembled WGS sequence"/>
</dbReference>
<keyword evidence="5" id="KW-0732">Signal</keyword>
<dbReference type="PANTHER" id="PTHR43806">
    <property type="entry name" value="PEPTIDASE S8"/>
    <property type="match status" value="1"/>
</dbReference>
<dbReference type="PROSITE" id="PS50093">
    <property type="entry name" value="PKD"/>
    <property type="match status" value="2"/>
</dbReference>
<name>A0A1Y5EQV8_COLPS</name>
<evidence type="ECO:0000256" key="5">
    <source>
        <dbReference type="ARBA" id="ARBA00022729"/>
    </source>
</evidence>
<dbReference type="PROSITE" id="PS00138">
    <property type="entry name" value="SUBTILASE_SER"/>
    <property type="match status" value="1"/>
</dbReference>
<dbReference type="InterPro" id="IPR035986">
    <property type="entry name" value="PKD_dom_sf"/>
</dbReference>
<feature type="active site" description="Charge relay system" evidence="9 10">
    <location>
        <position position="432"/>
    </location>
</feature>
<evidence type="ECO:0000256" key="8">
    <source>
        <dbReference type="ARBA" id="ARBA00023145"/>
    </source>
</evidence>
<dbReference type="Pfam" id="PF18911">
    <property type="entry name" value="PKD_4"/>
    <property type="match status" value="2"/>
</dbReference>
<dbReference type="GO" id="GO:0006508">
    <property type="term" value="P:proteolysis"/>
    <property type="evidence" value="ECO:0007669"/>
    <property type="project" value="UniProtKB-KW"/>
</dbReference>
<dbReference type="GO" id="GO:0005576">
    <property type="term" value="C:extracellular region"/>
    <property type="evidence" value="ECO:0007669"/>
    <property type="project" value="UniProtKB-SubCell"/>
</dbReference>
<dbReference type="SUPFAM" id="SSF52743">
    <property type="entry name" value="Subtilisin-like"/>
    <property type="match status" value="1"/>
</dbReference>
<keyword evidence="3" id="KW-0964">Secreted</keyword>
<keyword evidence="4 10" id="KW-0645">Protease</keyword>
<comment type="similarity">
    <text evidence="2 10">Belongs to the peptidase S8 family.</text>
</comment>
<accession>A0A1Y5EQV8</accession>
<proteinExistence type="inferred from homology"/>
<comment type="caution">
    <text evidence="12">The sequence shown here is derived from an EMBL/GenBank/DDBJ whole genome shotgun (WGS) entry which is preliminary data.</text>
</comment>
<evidence type="ECO:0000256" key="7">
    <source>
        <dbReference type="ARBA" id="ARBA00022825"/>
    </source>
</evidence>
<dbReference type="CDD" id="cd00146">
    <property type="entry name" value="PKD"/>
    <property type="match status" value="2"/>
</dbReference>
<evidence type="ECO:0000256" key="4">
    <source>
        <dbReference type="ARBA" id="ARBA00022670"/>
    </source>
</evidence>
<sequence length="745" mass="79797">MLNKTISAFFLNDKIQALLCYSLLIFLLSQLSFPVQSAVDNIIDTPFPEPTQSMLNTDQHFLSTQLIISLKQESSLTTDGARQQLHSLFKHFNFQTGEQLTLIRELALAGRFVVKFKDGKSPVQIAAIIKLLQSFSLVESAEEDSIIRHTFTPNDTFYAQQWPLFETTGGIAADVAWQHSTGQNAIVAVLDTGYTDHPDLVGSLIAGHDFISDVTMANDGNGRDSDAHDPGDWMDSWDCGFFNPPNFVSSSWHGTHTMGTVAAVTNNNLGVAGLAFNSNIVPVRVLGKCGGRTSDIADAIVWASGGSISGVSNIAKPANVISMSLGGNGPCSSTFQAAINQAINNGSTVIVAAGNDQQNFANHQPSNCAGVISVAATDRQGNRAYYSNYGDLTVSAPGGEVNVLASDGVLSTYNTGSTTEQNSAYAYAQGTSMATPHVAGIAAMLYQKDPNLTPDAVKDILITTARLAPGNCSGCGAGIVDAGAAVMSLNSGPELNQPPVADFTYITDGLNVAFTQTSTDSDGSIISWVWDFGDENGTNSANPQHSYLVAGNYQVSLKVTDDSGATDTITQTVTVLNYTNQPPVAEFSFSTNELNVIFIENSTDDGTIVFWHWDFGDENESAEKNPQYTYGTNGDYQVSLTVTDDLGATDTVTKTVSVVSAALNPIELSHSWKKLYTSSRLRVRLQWSGATSAQVDIYFNGQKVMTTRNDGRQTHRVSNIEPGTVTYQLCEADSNNCSNLHLIDL</sequence>
<dbReference type="Pfam" id="PF00082">
    <property type="entry name" value="Peptidase_S8"/>
    <property type="match status" value="1"/>
</dbReference>
<protein>
    <recommendedName>
        <fullName evidence="11">PKD domain-containing protein</fullName>
    </recommendedName>
</protein>
<dbReference type="PANTHER" id="PTHR43806:SF11">
    <property type="entry name" value="CEREVISIN-RELATED"/>
    <property type="match status" value="1"/>
</dbReference>
<feature type="active site" description="Charge relay system" evidence="9 10">
    <location>
        <position position="191"/>
    </location>
</feature>
<dbReference type="InterPro" id="IPR013783">
    <property type="entry name" value="Ig-like_fold"/>
</dbReference>
<evidence type="ECO:0000313" key="13">
    <source>
        <dbReference type="Proteomes" id="UP000243053"/>
    </source>
</evidence>
<dbReference type="CDD" id="cd07496">
    <property type="entry name" value="Peptidases_S8_13"/>
    <property type="match status" value="1"/>
</dbReference>
<dbReference type="InterPro" id="IPR034176">
    <property type="entry name" value="Peptidases_S8_13"/>
</dbReference>